<feature type="transmembrane region" description="Helical" evidence="8">
    <location>
        <begin position="125"/>
        <end position="144"/>
    </location>
</feature>
<reference evidence="9" key="1">
    <citation type="submission" date="2021-01" db="EMBL/GenBank/DDBJ databases">
        <title>Genome public.</title>
        <authorList>
            <person name="Liu C."/>
            <person name="Sun Q."/>
        </authorList>
    </citation>
    <scope>NUCLEOTIDE SEQUENCE</scope>
    <source>
        <strain evidence="9">YIM B02565</strain>
    </source>
</reference>
<evidence type="ECO:0000313" key="10">
    <source>
        <dbReference type="Proteomes" id="UP000623681"/>
    </source>
</evidence>
<proteinExistence type="inferred from homology"/>
<evidence type="ECO:0000256" key="2">
    <source>
        <dbReference type="ARBA" id="ARBA00007776"/>
    </source>
</evidence>
<comment type="caution">
    <text evidence="9">The sequence shown here is derived from an EMBL/GenBank/DDBJ whole genome shotgun (WGS) entry which is preliminary data.</text>
</comment>
<evidence type="ECO:0000256" key="1">
    <source>
        <dbReference type="ARBA" id="ARBA00004651"/>
    </source>
</evidence>
<keyword evidence="7 8" id="KW-0472">Membrane</keyword>
<evidence type="ECO:0000256" key="4">
    <source>
        <dbReference type="ARBA" id="ARBA00022692"/>
    </source>
</evidence>
<dbReference type="RefSeq" id="WP_202769478.1">
    <property type="nucleotide sequence ID" value="NZ_JAESWA010000029.1"/>
</dbReference>
<evidence type="ECO:0000256" key="7">
    <source>
        <dbReference type="ARBA" id="ARBA00023136"/>
    </source>
</evidence>
<feature type="transmembrane region" description="Helical" evidence="8">
    <location>
        <begin position="63"/>
        <end position="85"/>
    </location>
</feature>
<gene>
    <name evidence="9" type="primary">mreD</name>
    <name evidence="9" type="ORF">JK634_19695</name>
</gene>
<feature type="transmembrane region" description="Helical" evidence="8">
    <location>
        <begin position="97"/>
        <end position="119"/>
    </location>
</feature>
<protein>
    <submittedName>
        <fullName evidence="9">Rod shape-determining protein MreD</fullName>
    </submittedName>
</protein>
<dbReference type="AlphaFoldDB" id="A0A937K570"/>
<keyword evidence="10" id="KW-1185">Reference proteome</keyword>
<evidence type="ECO:0000313" key="9">
    <source>
        <dbReference type="EMBL" id="MBL4934016.1"/>
    </source>
</evidence>
<dbReference type="Pfam" id="PF04093">
    <property type="entry name" value="MreD"/>
    <property type="match status" value="1"/>
</dbReference>
<keyword evidence="3" id="KW-1003">Cell membrane</keyword>
<dbReference type="InterPro" id="IPR007227">
    <property type="entry name" value="Cell_shape_determining_MreD"/>
</dbReference>
<dbReference type="InterPro" id="IPR017225">
    <property type="entry name" value="Cell_shape_determin_MreD_prd"/>
</dbReference>
<evidence type="ECO:0000256" key="3">
    <source>
        <dbReference type="ARBA" id="ARBA00022475"/>
    </source>
</evidence>
<evidence type="ECO:0000256" key="5">
    <source>
        <dbReference type="ARBA" id="ARBA00022960"/>
    </source>
</evidence>
<name>A0A937K570_9CLOT</name>
<comment type="similarity">
    <text evidence="2">Belongs to the MreD family.</text>
</comment>
<accession>A0A937K570</accession>
<evidence type="ECO:0000256" key="8">
    <source>
        <dbReference type="SAM" id="Phobius"/>
    </source>
</evidence>
<keyword evidence="6 8" id="KW-1133">Transmembrane helix</keyword>
<dbReference type="GO" id="GO:0008360">
    <property type="term" value="P:regulation of cell shape"/>
    <property type="evidence" value="ECO:0007669"/>
    <property type="project" value="UniProtKB-KW"/>
</dbReference>
<evidence type="ECO:0000256" key="6">
    <source>
        <dbReference type="ARBA" id="ARBA00022989"/>
    </source>
</evidence>
<dbReference type="EMBL" id="JAESWA010000029">
    <property type="protein sequence ID" value="MBL4934016.1"/>
    <property type="molecule type" value="Genomic_DNA"/>
</dbReference>
<organism evidence="9 10">
    <name type="scientific">Clostridium paridis</name>
    <dbReference type="NCBI Taxonomy" id="2803863"/>
    <lineage>
        <taxon>Bacteria</taxon>
        <taxon>Bacillati</taxon>
        <taxon>Bacillota</taxon>
        <taxon>Clostridia</taxon>
        <taxon>Eubacteriales</taxon>
        <taxon>Clostridiaceae</taxon>
        <taxon>Clostridium</taxon>
    </lineage>
</organism>
<dbReference type="Proteomes" id="UP000623681">
    <property type="component" value="Unassembled WGS sequence"/>
</dbReference>
<comment type="subcellular location">
    <subcellularLocation>
        <location evidence="1">Cell membrane</location>
        <topology evidence="1">Multi-pass membrane protein</topology>
    </subcellularLocation>
</comment>
<sequence>MKRVVLILIGLLLFILDNTILPSFAIKGAYGSLLFTFAICYSLITGPWEAVFMGVYSGVLQDVFFGNVFGVNSLINLIVCLLAALVGKNIFKNRKTIPILTVLGATAIKFLVVYVVLFFMKMNVYFENMIVMTAMNTVFAFIFYKKIYNFTEKSFMKNPWKFN</sequence>
<dbReference type="PIRSF" id="PIRSF037497">
    <property type="entry name" value="MreD_Clostridium/Treponema_prd"/>
    <property type="match status" value="1"/>
</dbReference>
<dbReference type="GO" id="GO:0005886">
    <property type="term" value="C:plasma membrane"/>
    <property type="evidence" value="ECO:0007669"/>
    <property type="project" value="UniProtKB-SubCell"/>
</dbReference>
<dbReference type="NCBIfam" id="TIGR03426">
    <property type="entry name" value="shape_MreD"/>
    <property type="match status" value="1"/>
</dbReference>
<keyword evidence="4 8" id="KW-0812">Transmembrane</keyword>
<keyword evidence="5" id="KW-0133">Cell shape</keyword>